<dbReference type="SUPFAM" id="SSF52540">
    <property type="entry name" value="P-loop containing nucleoside triphosphate hydrolases"/>
    <property type="match status" value="1"/>
</dbReference>
<evidence type="ECO:0000256" key="2">
    <source>
        <dbReference type="ARBA" id="ARBA00022741"/>
    </source>
</evidence>
<dbReference type="Pfam" id="PF00005">
    <property type="entry name" value="ABC_tran"/>
    <property type="match status" value="1"/>
</dbReference>
<dbReference type="Gene3D" id="3.40.50.300">
    <property type="entry name" value="P-loop containing nucleotide triphosphate hydrolases"/>
    <property type="match status" value="1"/>
</dbReference>
<dbReference type="RefSeq" id="WP_408088676.1">
    <property type="nucleotide sequence ID" value="NZ_JBELPY010000003.1"/>
</dbReference>
<dbReference type="GO" id="GO:0005524">
    <property type="term" value="F:ATP binding"/>
    <property type="evidence" value="ECO:0007669"/>
    <property type="project" value="UniProtKB-KW"/>
</dbReference>
<comment type="caution">
    <text evidence="5">The sequence shown here is derived from an EMBL/GenBank/DDBJ whole genome shotgun (WGS) entry which is preliminary data.</text>
</comment>
<gene>
    <name evidence="5" type="ORF">ABS765_06270</name>
</gene>
<evidence type="ECO:0000259" key="4">
    <source>
        <dbReference type="PROSITE" id="PS50893"/>
    </source>
</evidence>
<dbReference type="EMBL" id="JBELPY010000003">
    <property type="protein sequence ID" value="MFL9833630.1"/>
    <property type="molecule type" value="Genomic_DNA"/>
</dbReference>
<dbReference type="Proteomes" id="UP001629058">
    <property type="component" value="Unassembled WGS sequence"/>
</dbReference>
<sequence length="295" mass="32712">MIDFSLKKKLNSEKGTLPLHIEATIKQGSFVAVFGDSGAGKTSFLRMISGLMPADDGAISVNDEILFSTHNRIDISPQKRNIGFLFQDYALFPNMTVKENLEYALEKGQSKEIISELISLIELGDLQNQKPEKLSGGQKQRVALARTLVRRPKILLLDEPFSSLDSKMRDKLQNYLLQVHQQYQLTTVFVSHSKSEIVKLADRVLVLENGSFVKDGHPEVVFSDVSQGQKIKLTGQVVEIIKENTGFIITVLIGTHLIKVDASVDGEEISVGDMVSLSSDLINVSLNQSESSLFY</sequence>
<dbReference type="SMART" id="SM00382">
    <property type="entry name" value="AAA"/>
    <property type="match status" value="1"/>
</dbReference>
<keyword evidence="1" id="KW-0813">Transport</keyword>
<accession>A0ABW8Y2N8</accession>
<dbReference type="InterPro" id="IPR027417">
    <property type="entry name" value="P-loop_NTPase"/>
</dbReference>
<dbReference type="InterPro" id="IPR050093">
    <property type="entry name" value="ABC_SmlMolc_Importer"/>
</dbReference>
<dbReference type="InterPro" id="IPR017871">
    <property type="entry name" value="ABC_transporter-like_CS"/>
</dbReference>
<dbReference type="PANTHER" id="PTHR42781">
    <property type="entry name" value="SPERMIDINE/PUTRESCINE IMPORT ATP-BINDING PROTEIN POTA"/>
    <property type="match status" value="1"/>
</dbReference>
<name>A0ABW8Y2N8_9FLAO</name>
<dbReference type="PANTHER" id="PTHR42781:SF4">
    <property type="entry name" value="SPERMIDINE_PUTRESCINE IMPORT ATP-BINDING PROTEIN POTA"/>
    <property type="match status" value="1"/>
</dbReference>
<feature type="domain" description="ABC transporter" evidence="4">
    <location>
        <begin position="1"/>
        <end position="234"/>
    </location>
</feature>
<dbReference type="InterPro" id="IPR003439">
    <property type="entry name" value="ABC_transporter-like_ATP-bd"/>
</dbReference>
<keyword evidence="6" id="KW-1185">Reference proteome</keyword>
<evidence type="ECO:0000256" key="3">
    <source>
        <dbReference type="ARBA" id="ARBA00022840"/>
    </source>
</evidence>
<dbReference type="PROSITE" id="PS50893">
    <property type="entry name" value="ABC_TRANSPORTER_2"/>
    <property type="match status" value="1"/>
</dbReference>
<proteinExistence type="predicted"/>
<evidence type="ECO:0000256" key="1">
    <source>
        <dbReference type="ARBA" id="ARBA00022448"/>
    </source>
</evidence>
<keyword evidence="3 5" id="KW-0067">ATP-binding</keyword>
<evidence type="ECO:0000313" key="6">
    <source>
        <dbReference type="Proteomes" id="UP001629058"/>
    </source>
</evidence>
<dbReference type="PROSITE" id="PS00211">
    <property type="entry name" value="ABC_TRANSPORTER_1"/>
    <property type="match status" value="1"/>
</dbReference>
<organism evidence="5 6">
    <name type="scientific">Chryseobacterium terrae</name>
    <dbReference type="NCBI Taxonomy" id="3163299"/>
    <lineage>
        <taxon>Bacteria</taxon>
        <taxon>Pseudomonadati</taxon>
        <taxon>Bacteroidota</taxon>
        <taxon>Flavobacteriia</taxon>
        <taxon>Flavobacteriales</taxon>
        <taxon>Weeksellaceae</taxon>
        <taxon>Chryseobacterium group</taxon>
        <taxon>Chryseobacterium</taxon>
    </lineage>
</organism>
<evidence type="ECO:0000313" key="5">
    <source>
        <dbReference type="EMBL" id="MFL9833630.1"/>
    </source>
</evidence>
<protein>
    <submittedName>
        <fullName evidence="5">ATP-binding cassette domain-containing protein</fullName>
    </submittedName>
</protein>
<dbReference type="InterPro" id="IPR003593">
    <property type="entry name" value="AAA+_ATPase"/>
</dbReference>
<keyword evidence="2" id="KW-0547">Nucleotide-binding</keyword>
<reference evidence="5 6" key="1">
    <citation type="submission" date="2024-06" db="EMBL/GenBank/DDBJ databases">
        <authorList>
            <person name="Kaempfer P."/>
            <person name="Viver T."/>
        </authorList>
    </citation>
    <scope>NUCLEOTIDE SEQUENCE [LARGE SCALE GENOMIC DNA]</scope>
    <source>
        <strain evidence="5 6">ST-37</strain>
    </source>
</reference>